<evidence type="ECO:0000313" key="2">
    <source>
        <dbReference type="EMBL" id="KAK9823778.1"/>
    </source>
</evidence>
<dbReference type="AlphaFoldDB" id="A0AAW1QQS7"/>
<accession>A0AAW1QQS7</accession>
<reference evidence="2 3" key="1">
    <citation type="journal article" date="2024" name="Nat. Commun.">
        <title>Phylogenomics reveals the evolutionary origins of lichenization in chlorophyte algae.</title>
        <authorList>
            <person name="Puginier C."/>
            <person name="Libourel C."/>
            <person name="Otte J."/>
            <person name="Skaloud P."/>
            <person name="Haon M."/>
            <person name="Grisel S."/>
            <person name="Petersen M."/>
            <person name="Berrin J.G."/>
            <person name="Delaux P.M."/>
            <person name="Dal Grande F."/>
            <person name="Keller J."/>
        </authorList>
    </citation>
    <scope>NUCLEOTIDE SEQUENCE [LARGE SCALE GENOMIC DNA]</scope>
    <source>
        <strain evidence="2 3">SAG 2043</strain>
    </source>
</reference>
<gene>
    <name evidence="2" type="ORF">WJX72_005437</name>
</gene>
<sequence length="279" mass="29621">MHSATVGRIASAVIKEAFRISHHDPRVRPQHAMQRGLPPACRSTRTERECKRSIPSWSSRKWLRKAGWHGTHHVQVLASTLHVPPAPVVCSRRTNAISCKASQEAQPAALSRRAVASALAGLPILLGASKALALIPDDDDEELIEKAKANRKTRLADERAAEKQYVKEAGFANGEIVTVQRAVKKLAKSGSELESGNLSAVATTVGDSWVGAFEKVALDLSTSKASKKSANDVLKGISALEASARAGSLADSKRNFVSTVSALQTWANAAGIAGSIKGL</sequence>
<dbReference type="PANTHER" id="PTHR35742">
    <property type="entry name" value="THYLAKOID LUMENAL 16.5 KDA PROTEIN, CHLOROPLASTIC"/>
    <property type="match status" value="1"/>
</dbReference>
<dbReference type="GO" id="GO:0010206">
    <property type="term" value="P:photosystem II repair"/>
    <property type="evidence" value="ECO:0007669"/>
    <property type="project" value="InterPro"/>
</dbReference>
<dbReference type="Proteomes" id="UP001489004">
    <property type="component" value="Unassembled WGS sequence"/>
</dbReference>
<dbReference type="InterPro" id="IPR049072">
    <property type="entry name" value="MPH2_C"/>
</dbReference>
<protein>
    <recommendedName>
        <fullName evidence="1">Maintenance of Photosystem II under High light 2 C-terminal domain-containing protein</fullName>
    </recommendedName>
</protein>
<organism evidence="2 3">
    <name type="scientific">[Myrmecia] bisecta</name>
    <dbReference type="NCBI Taxonomy" id="41462"/>
    <lineage>
        <taxon>Eukaryota</taxon>
        <taxon>Viridiplantae</taxon>
        <taxon>Chlorophyta</taxon>
        <taxon>core chlorophytes</taxon>
        <taxon>Trebouxiophyceae</taxon>
        <taxon>Trebouxiales</taxon>
        <taxon>Trebouxiaceae</taxon>
        <taxon>Myrmecia</taxon>
    </lineage>
</organism>
<evidence type="ECO:0000259" key="1">
    <source>
        <dbReference type="Pfam" id="PF20675"/>
    </source>
</evidence>
<dbReference type="Pfam" id="PF20675">
    <property type="entry name" value="MPH2"/>
    <property type="match status" value="1"/>
</dbReference>
<keyword evidence="3" id="KW-1185">Reference proteome</keyword>
<name>A0AAW1QQS7_9CHLO</name>
<proteinExistence type="predicted"/>
<dbReference type="InterPro" id="IPR038862">
    <property type="entry name" value="MPH2"/>
</dbReference>
<dbReference type="PANTHER" id="PTHR35742:SF1">
    <property type="entry name" value="THYLAKOID LUMENAL 16.5 KDA PROTEIN, CHLOROPLASTIC"/>
    <property type="match status" value="1"/>
</dbReference>
<dbReference type="EMBL" id="JALJOR010000002">
    <property type="protein sequence ID" value="KAK9823778.1"/>
    <property type="molecule type" value="Genomic_DNA"/>
</dbReference>
<comment type="caution">
    <text evidence="2">The sequence shown here is derived from an EMBL/GenBank/DDBJ whole genome shotgun (WGS) entry which is preliminary data.</text>
</comment>
<feature type="domain" description="Maintenance of Photosystem II under High light 2 C-terminal" evidence="1">
    <location>
        <begin position="178"/>
        <end position="279"/>
    </location>
</feature>
<evidence type="ECO:0000313" key="3">
    <source>
        <dbReference type="Proteomes" id="UP001489004"/>
    </source>
</evidence>